<dbReference type="EC" id="2.3.1.12" evidence="5"/>
<keyword evidence="10" id="KW-1185">Reference proteome</keyword>
<dbReference type="NCBIfam" id="TIGR01349">
    <property type="entry name" value="PDHac_trf_mito"/>
    <property type="match status" value="1"/>
</dbReference>
<dbReference type="InterPro" id="IPR023213">
    <property type="entry name" value="CAT-like_dom_sf"/>
</dbReference>
<dbReference type="PANTHER" id="PTHR23151:SF90">
    <property type="entry name" value="DIHYDROLIPOYLLYSINE-RESIDUE ACETYLTRANSFERASE COMPONENT OF PYRUVATE DEHYDROGENASE COMPLEX, MITOCHONDRIAL-RELATED"/>
    <property type="match status" value="1"/>
</dbReference>
<dbReference type="InterPro" id="IPR004167">
    <property type="entry name" value="PSBD"/>
</dbReference>
<dbReference type="Pfam" id="PF00364">
    <property type="entry name" value="Biotin_lipoyl"/>
    <property type="match status" value="2"/>
</dbReference>
<dbReference type="Gene3D" id="2.40.50.100">
    <property type="match status" value="2"/>
</dbReference>
<dbReference type="InterPro" id="IPR001078">
    <property type="entry name" value="2-oxoacid_DH_actylTfrase"/>
</dbReference>
<feature type="region of interest" description="Disordered" evidence="6">
    <location>
        <begin position="296"/>
        <end position="345"/>
    </location>
</feature>
<dbReference type="InterPro" id="IPR006257">
    <property type="entry name" value="LAT1"/>
</dbReference>
<comment type="catalytic activity">
    <reaction evidence="5">
        <text>N(6)-[(R)-dihydrolipoyl]-L-lysyl-[protein] + acetyl-CoA = N(6)-[(R)-S(8)-acetyldihydrolipoyl]-L-lysyl-[protein] + CoA</text>
        <dbReference type="Rhea" id="RHEA:17017"/>
        <dbReference type="Rhea" id="RHEA-COMP:10475"/>
        <dbReference type="Rhea" id="RHEA-COMP:10478"/>
        <dbReference type="ChEBI" id="CHEBI:57287"/>
        <dbReference type="ChEBI" id="CHEBI:57288"/>
        <dbReference type="ChEBI" id="CHEBI:83100"/>
        <dbReference type="ChEBI" id="CHEBI:83111"/>
        <dbReference type="EC" id="2.3.1.12"/>
    </reaction>
</comment>
<feature type="region of interest" description="Disordered" evidence="6">
    <location>
        <begin position="385"/>
        <end position="411"/>
    </location>
</feature>
<comment type="caution">
    <text evidence="9">The sequence shown here is derived from an EMBL/GenBank/DDBJ whole genome shotgun (WGS) entry which is preliminary data.</text>
</comment>
<accession>A0ABR2YYN4</accession>
<keyword evidence="3 5" id="KW-0450">Lipoyl</keyword>
<evidence type="ECO:0000259" key="7">
    <source>
        <dbReference type="PROSITE" id="PS50968"/>
    </source>
</evidence>
<dbReference type="InterPro" id="IPR000089">
    <property type="entry name" value="Biotin_lipoyl"/>
</dbReference>
<dbReference type="SUPFAM" id="SSF47005">
    <property type="entry name" value="Peripheral subunit-binding domain of 2-oxo acid dehydrogenase complex"/>
    <property type="match status" value="1"/>
</dbReference>
<comment type="similarity">
    <text evidence="1 5">Belongs to the 2-oxoacid dehydrogenase family.</text>
</comment>
<evidence type="ECO:0000256" key="4">
    <source>
        <dbReference type="ARBA" id="ARBA00023315"/>
    </source>
</evidence>
<dbReference type="SUPFAM" id="SSF52777">
    <property type="entry name" value="CoA-dependent acyltransferases"/>
    <property type="match status" value="1"/>
</dbReference>
<dbReference type="InterPro" id="IPR045257">
    <property type="entry name" value="E2/Pdx1"/>
</dbReference>
<comment type="function">
    <text evidence="5">The pyruvate dehydrogenase complex catalyzes the overall conversion of pyruvate to acetyl-CoA and CO(2).</text>
</comment>
<comment type="cofactor">
    <cofactor evidence="5">
        <name>(R)-lipoate</name>
        <dbReference type="ChEBI" id="CHEBI:83088"/>
    </cofactor>
    <text evidence="5">Binds 2 lipoyl cofactors covalently.</text>
</comment>
<evidence type="ECO:0000313" key="10">
    <source>
        <dbReference type="Proteomes" id="UP001491310"/>
    </source>
</evidence>
<keyword evidence="2 5" id="KW-0808">Transferase</keyword>
<dbReference type="InterPro" id="IPR011053">
    <property type="entry name" value="Single_hybrid_motif"/>
</dbReference>
<organism evidence="9 10">
    <name type="scientific">Coccomyxa subellipsoidea</name>
    <dbReference type="NCBI Taxonomy" id="248742"/>
    <lineage>
        <taxon>Eukaryota</taxon>
        <taxon>Viridiplantae</taxon>
        <taxon>Chlorophyta</taxon>
        <taxon>core chlorophytes</taxon>
        <taxon>Trebouxiophyceae</taxon>
        <taxon>Trebouxiophyceae incertae sedis</taxon>
        <taxon>Coccomyxaceae</taxon>
        <taxon>Coccomyxa</taxon>
    </lineage>
</organism>
<evidence type="ECO:0000313" key="9">
    <source>
        <dbReference type="EMBL" id="KAK9916459.1"/>
    </source>
</evidence>
<evidence type="ECO:0000256" key="5">
    <source>
        <dbReference type="RuleBase" id="RU361137"/>
    </source>
</evidence>
<dbReference type="InterPro" id="IPR036625">
    <property type="entry name" value="E3-bd_dom_sf"/>
</dbReference>
<feature type="domain" description="Peripheral subunit-binding (PSBD)" evidence="8">
    <location>
        <begin position="346"/>
        <end position="383"/>
    </location>
</feature>
<dbReference type="Gene3D" id="4.10.320.10">
    <property type="entry name" value="E3-binding domain"/>
    <property type="match status" value="1"/>
</dbReference>
<evidence type="ECO:0000256" key="3">
    <source>
        <dbReference type="ARBA" id="ARBA00022823"/>
    </source>
</evidence>
<dbReference type="Pfam" id="PF00198">
    <property type="entry name" value="2-oxoacid_dh"/>
    <property type="match status" value="1"/>
</dbReference>
<dbReference type="CDD" id="cd06849">
    <property type="entry name" value="lipoyl_domain"/>
    <property type="match status" value="2"/>
</dbReference>
<evidence type="ECO:0000259" key="8">
    <source>
        <dbReference type="PROSITE" id="PS51826"/>
    </source>
</evidence>
<dbReference type="Proteomes" id="UP001491310">
    <property type="component" value="Unassembled WGS sequence"/>
</dbReference>
<dbReference type="SUPFAM" id="SSF51230">
    <property type="entry name" value="Single hybrid motif"/>
    <property type="match status" value="2"/>
</dbReference>
<name>A0ABR2YYN4_9CHLO</name>
<dbReference type="PROSITE" id="PS51826">
    <property type="entry name" value="PSBD"/>
    <property type="match status" value="1"/>
</dbReference>
<evidence type="ECO:0000256" key="6">
    <source>
        <dbReference type="SAM" id="MobiDB-lite"/>
    </source>
</evidence>
<reference evidence="9 10" key="1">
    <citation type="journal article" date="2024" name="Nat. Commun.">
        <title>Phylogenomics reveals the evolutionary origins of lichenization in chlorophyte algae.</title>
        <authorList>
            <person name="Puginier C."/>
            <person name="Libourel C."/>
            <person name="Otte J."/>
            <person name="Skaloud P."/>
            <person name="Haon M."/>
            <person name="Grisel S."/>
            <person name="Petersen M."/>
            <person name="Berrin J.G."/>
            <person name="Delaux P.M."/>
            <person name="Dal Grande F."/>
            <person name="Keller J."/>
        </authorList>
    </citation>
    <scope>NUCLEOTIDE SEQUENCE [LARGE SCALE GENOMIC DNA]</scope>
    <source>
        <strain evidence="9 10">SAG 216-7</strain>
    </source>
</reference>
<feature type="compositionally biased region" description="Low complexity" evidence="6">
    <location>
        <begin position="164"/>
        <end position="177"/>
    </location>
</feature>
<evidence type="ECO:0000256" key="2">
    <source>
        <dbReference type="ARBA" id="ARBA00022679"/>
    </source>
</evidence>
<feature type="compositionally biased region" description="Basic residues" evidence="6">
    <location>
        <begin position="305"/>
        <end position="314"/>
    </location>
</feature>
<feature type="region of interest" description="Disordered" evidence="6">
    <location>
        <begin position="164"/>
        <end position="215"/>
    </location>
</feature>
<gene>
    <name evidence="9" type="ORF">WJX75_002847</name>
</gene>
<feature type="compositionally biased region" description="Pro residues" evidence="6">
    <location>
        <begin position="317"/>
        <end position="326"/>
    </location>
</feature>
<protein>
    <recommendedName>
        <fullName evidence="5">Acetyltransferase component of pyruvate dehydrogenase complex</fullName>
        <ecNumber evidence="5">2.3.1.12</ecNumber>
    </recommendedName>
</protein>
<dbReference type="PROSITE" id="PS50968">
    <property type="entry name" value="BIOTINYL_LIPOYL"/>
    <property type="match status" value="2"/>
</dbReference>
<keyword evidence="4 5" id="KW-0012">Acyltransferase</keyword>
<feature type="domain" description="Lipoyl-binding" evidence="7">
    <location>
        <begin position="204"/>
        <end position="280"/>
    </location>
</feature>
<evidence type="ECO:0000256" key="1">
    <source>
        <dbReference type="ARBA" id="ARBA00007317"/>
    </source>
</evidence>
<dbReference type="Pfam" id="PF02817">
    <property type="entry name" value="E3_binding"/>
    <property type="match status" value="1"/>
</dbReference>
<proteinExistence type="inferred from homology"/>
<dbReference type="EMBL" id="JALJOT010000003">
    <property type="protein sequence ID" value="KAK9916459.1"/>
    <property type="molecule type" value="Genomic_DNA"/>
</dbReference>
<dbReference type="PANTHER" id="PTHR23151">
    <property type="entry name" value="DIHYDROLIPOAMIDE ACETYL/SUCCINYL-TRANSFERASE-RELATED"/>
    <property type="match status" value="1"/>
</dbReference>
<dbReference type="Gene3D" id="3.30.559.10">
    <property type="entry name" value="Chloramphenicol acetyltransferase-like domain"/>
    <property type="match status" value="1"/>
</dbReference>
<feature type="domain" description="Lipoyl-binding" evidence="7">
    <location>
        <begin position="74"/>
        <end position="150"/>
    </location>
</feature>
<sequence>MGLTKRCAVLLARAASQKGHSTGATASWTNGTGFSAFSEGSILHGCHTRRTAAQMRCTSLLFHRAFASGGLPPHTVMEMPALSPTMSQGNITEWKKKEGEEFAAGDVLCEVETDKATMDWEAQDEGVLAKILASDGTKDIAVGTPVAVIVEDAGDVAAFKDFTPGSGASAAPAAAAQEEPEEEEEEEDDAPAESSGSGGDYPPHTVMGLPALSPTMSQGNIAEWKKKEGDEVAAGDSIAEVETDKATMDWESQDDGYMAKLLVPDGAKDIPVGTPVAVFVEDKDAIPAFASFTAEDAAGGGAPKKAPKKEKPTKKATPPPSAPPSAPKKSAAPSPPPKPSSGGRVVASPYARKLARDAGVDIAQASGSGPNGRIVAADVQQLITSGGGKPAAAGAGAPAPASGEAEGDYTDVPNSQIRRITAQRLLESKTTIPHYYLTVDINADRLIKLRAQLNEALAPSGAKLSVNDFIVKASAMALRKVPDVNASWYNDFIRVYHNVDVSVAVQTPNGLMVPVVRDADILGLAEISATVKELAAKAKAGKLKPDEFTGGTFSISNLGMYGINEFAAIINPPQAAILAVGGTQTKVIAQPGGGFGESAIMSVTMSCDHRVVDGALGAQWLQAFRGYIEDPTTMLL</sequence>
<comment type="subcellular location">
    <subcellularLocation>
        <location evidence="5">Mitochondrion</location>
    </subcellularLocation>
</comment>
<feature type="compositionally biased region" description="Acidic residues" evidence="6">
    <location>
        <begin position="178"/>
        <end position="191"/>
    </location>
</feature>
<feature type="compositionally biased region" description="Low complexity" evidence="6">
    <location>
        <begin position="390"/>
        <end position="404"/>
    </location>
</feature>